<dbReference type="PANTHER" id="PTHR46244">
    <property type="entry name" value="PHOSPHOENOLPYRUVATE-PROTEIN PHOSPHOTRANSFERASE"/>
    <property type="match status" value="1"/>
</dbReference>
<evidence type="ECO:0000256" key="10">
    <source>
        <dbReference type="ARBA" id="ARBA00022679"/>
    </source>
</evidence>
<evidence type="ECO:0000313" key="25">
    <source>
        <dbReference type="Proteomes" id="UP000580856"/>
    </source>
</evidence>
<comment type="cofactor">
    <cofactor evidence="2 16 19">
        <name>Mg(2+)</name>
        <dbReference type="ChEBI" id="CHEBI:18420"/>
    </cofactor>
</comment>
<evidence type="ECO:0000256" key="14">
    <source>
        <dbReference type="ARBA" id="ARBA00022842"/>
    </source>
</evidence>
<dbReference type="InterPro" id="IPR015813">
    <property type="entry name" value="Pyrv/PenolPyrv_kinase-like_dom"/>
</dbReference>
<evidence type="ECO:0000259" key="23">
    <source>
        <dbReference type="Pfam" id="PF05524"/>
    </source>
</evidence>
<evidence type="ECO:0000256" key="13">
    <source>
        <dbReference type="ARBA" id="ARBA00022777"/>
    </source>
</evidence>
<feature type="binding site" evidence="18">
    <location>
        <position position="299"/>
    </location>
    <ligand>
        <name>phosphoenolpyruvate</name>
        <dbReference type="ChEBI" id="CHEBI:58702"/>
    </ligand>
</feature>
<evidence type="ECO:0000259" key="22">
    <source>
        <dbReference type="Pfam" id="PF02896"/>
    </source>
</evidence>
<dbReference type="SUPFAM" id="SSF47831">
    <property type="entry name" value="Enzyme I of the PEP:sugar phosphotransferase system HPr-binding (sub)domain"/>
    <property type="match status" value="1"/>
</dbReference>
<dbReference type="AlphaFoldDB" id="A0A846QVD8"/>
<dbReference type="Gene3D" id="3.50.30.10">
    <property type="entry name" value="Phosphohistidine domain"/>
    <property type="match status" value="1"/>
</dbReference>
<keyword evidence="13 16" id="KW-0418">Kinase</keyword>
<dbReference type="EMBL" id="JAATJA010000002">
    <property type="protein sequence ID" value="NJB68609.1"/>
    <property type="molecule type" value="Genomic_DNA"/>
</dbReference>
<evidence type="ECO:0000256" key="17">
    <source>
        <dbReference type="PIRSR" id="PIRSR000732-1"/>
    </source>
</evidence>
<comment type="similarity">
    <text evidence="4 16">Belongs to the PEP-utilizing enzyme family.</text>
</comment>
<evidence type="ECO:0000256" key="8">
    <source>
        <dbReference type="ARBA" id="ARBA00022490"/>
    </source>
</evidence>
<keyword evidence="7 16" id="KW-0813">Transport</keyword>
<feature type="binding site" evidence="18">
    <location>
        <position position="335"/>
    </location>
    <ligand>
        <name>phosphoenolpyruvate</name>
        <dbReference type="ChEBI" id="CHEBI:58702"/>
    </ligand>
</feature>
<dbReference type="PRINTS" id="PR01736">
    <property type="entry name" value="PHPHTRNFRASE"/>
</dbReference>
<dbReference type="Pfam" id="PF05524">
    <property type="entry name" value="PEP-utilisers_N"/>
    <property type="match status" value="1"/>
</dbReference>
<dbReference type="GO" id="GO:0046872">
    <property type="term" value="F:metal ion binding"/>
    <property type="evidence" value="ECO:0007669"/>
    <property type="project" value="UniProtKB-KW"/>
</dbReference>
<evidence type="ECO:0000256" key="20">
    <source>
        <dbReference type="SAM" id="Coils"/>
    </source>
</evidence>
<dbReference type="GO" id="GO:0016301">
    <property type="term" value="F:kinase activity"/>
    <property type="evidence" value="ECO:0007669"/>
    <property type="project" value="UniProtKB-KW"/>
</dbReference>
<evidence type="ECO:0000256" key="6">
    <source>
        <dbReference type="ARBA" id="ARBA00016544"/>
    </source>
</evidence>
<evidence type="ECO:0000256" key="3">
    <source>
        <dbReference type="ARBA" id="ARBA00004496"/>
    </source>
</evidence>
<dbReference type="InterPro" id="IPR023151">
    <property type="entry name" value="PEP_util_CS"/>
</dbReference>
<feature type="domain" description="PEP-utilising enzyme C-terminal" evidence="22">
    <location>
        <begin position="258"/>
        <end position="543"/>
    </location>
</feature>
<evidence type="ECO:0000256" key="5">
    <source>
        <dbReference type="ARBA" id="ARBA00012232"/>
    </source>
</evidence>
<dbReference type="Pfam" id="PF02896">
    <property type="entry name" value="PEP-utilizers_C"/>
    <property type="match status" value="1"/>
</dbReference>
<dbReference type="InterPro" id="IPR008279">
    <property type="entry name" value="PEP-util_enz_mobile_dom"/>
</dbReference>
<protein>
    <recommendedName>
        <fullName evidence="6 16">Phosphoenolpyruvate-protein phosphotransferase</fullName>
        <ecNumber evidence="5 16">2.7.3.9</ecNumber>
    </recommendedName>
    <alternativeName>
        <fullName evidence="15 16">Phosphotransferase system, enzyme I</fullName>
    </alternativeName>
</protein>
<evidence type="ECO:0000256" key="15">
    <source>
        <dbReference type="ARBA" id="ARBA00033235"/>
    </source>
</evidence>
<feature type="domain" description="PEP-utilising enzyme mobile" evidence="21">
    <location>
        <begin position="156"/>
        <end position="228"/>
    </location>
</feature>
<feature type="domain" description="Phosphotransferase system enzyme I N-terminal" evidence="23">
    <location>
        <begin position="7"/>
        <end position="130"/>
    </location>
</feature>
<proteinExistence type="inferred from homology"/>
<dbReference type="PIRSF" id="PIRSF000732">
    <property type="entry name" value="PTS_enzyme_I"/>
    <property type="match status" value="1"/>
</dbReference>
<dbReference type="SUPFAM" id="SSF51621">
    <property type="entry name" value="Phosphoenolpyruvate/pyruvate domain"/>
    <property type="match status" value="1"/>
</dbReference>
<feature type="active site" description="Proton donor" evidence="17">
    <location>
        <position position="505"/>
    </location>
</feature>
<comment type="catalytic activity">
    <reaction evidence="1 16">
        <text>L-histidyl-[protein] + phosphoenolpyruvate = N(pros)-phospho-L-histidyl-[protein] + pyruvate</text>
        <dbReference type="Rhea" id="RHEA:23880"/>
        <dbReference type="Rhea" id="RHEA-COMP:9745"/>
        <dbReference type="Rhea" id="RHEA-COMP:9746"/>
        <dbReference type="ChEBI" id="CHEBI:15361"/>
        <dbReference type="ChEBI" id="CHEBI:29979"/>
        <dbReference type="ChEBI" id="CHEBI:58702"/>
        <dbReference type="ChEBI" id="CHEBI:64837"/>
        <dbReference type="EC" id="2.7.3.9"/>
    </reaction>
</comment>
<dbReference type="InterPro" id="IPR050499">
    <property type="entry name" value="PEP-utilizing_PTS_enzyme"/>
</dbReference>
<organism evidence="24 25">
    <name type="scientific">Desulfobaculum xiamenense</name>
    <dbReference type="NCBI Taxonomy" id="995050"/>
    <lineage>
        <taxon>Bacteria</taxon>
        <taxon>Pseudomonadati</taxon>
        <taxon>Thermodesulfobacteriota</taxon>
        <taxon>Desulfovibrionia</taxon>
        <taxon>Desulfovibrionales</taxon>
        <taxon>Desulfovibrionaceae</taxon>
        <taxon>Desulfobaculum</taxon>
    </lineage>
</organism>
<dbReference type="RefSeq" id="WP_167941658.1">
    <property type="nucleotide sequence ID" value="NZ_JAATJA010000002.1"/>
</dbReference>
<evidence type="ECO:0000256" key="2">
    <source>
        <dbReference type="ARBA" id="ARBA00001946"/>
    </source>
</evidence>
<keyword evidence="20" id="KW-0175">Coiled coil</keyword>
<keyword evidence="14 16" id="KW-0460">Magnesium</keyword>
<dbReference type="EC" id="2.7.3.9" evidence="5 16"/>
<evidence type="ECO:0000256" key="19">
    <source>
        <dbReference type="PIRSR" id="PIRSR000732-3"/>
    </source>
</evidence>
<dbReference type="Gene3D" id="1.10.274.10">
    <property type="entry name" value="PtsI, HPr-binding domain"/>
    <property type="match status" value="1"/>
</dbReference>
<gene>
    <name evidence="24" type="ORF">GGQ74_002282</name>
</gene>
<dbReference type="InterPro" id="IPR000121">
    <property type="entry name" value="PEP_util_C"/>
</dbReference>
<evidence type="ECO:0000256" key="4">
    <source>
        <dbReference type="ARBA" id="ARBA00007837"/>
    </source>
</evidence>
<dbReference type="InterPro" id="IPR008731">
    <property type="entry name" value="PTS_EIN"/>
</dbReference>
<dbReference type="InterPro" id="IPR036637">
    <property type="entry name" value="Phosphohistidine_dom_sf"/>
</dbReference>
<dbReference type="PANTHER" id="PTHR46244:SF6">
    <property type="entry name" value="PHOSPHOENOLPYRUVATE-PROTEIN PHOSPHOTRANSFERASE"/>
    <property type="match status" value="1"/>
</dbReference>
<feature type="binding site" evidence="18">
    <location>
        <position position="468"/>
    </location>
    <ligand>
        <name>phosphoenolpyruvate</name>
        <dbReference type="ChEBI" id="CHEBI:58702"/>
    </ligand>
</feature>
<dbReference type="Gene3D" id="3.20.20.60">
    <property type="entry name" value="Phosphoenolpyruvate-binding domains"/>
    <property type="match status" value="1"/>
</dbReference>
<dbReference type="SUPFAM" id="SSF52009">
    <property type="entry name" value="Phosphohistidine domain"/>
    <property type="match status" value="1"/>
</dbReference>
<evidence type="ECO:0000256" key="9">
    <source>
        <dbReference type="ARBA" id="ARBA00022597"/>
    </source>
</evidence>
<dbReference type="Proteomes" id="UP000580856">
    <property type="component" value="Unassembled WGS sequence"/>
</dbReference>
<evidence type="ECO:0000259" key="21">
    <source>
        <dbReference type="Pfam" id="PF00391"/>
    </source>
</evidence>
<feature type="active site" description="Tele-phosphohistidine intermediate" evidence="17">
    <location>
        <position position="192"/>
    </location>
</feature>
<sequence>MATKVITGIPVSSGIAIGKAFFMNRRLYGFIPRQSIAADIVSDEVARLEESIARAAAELSEVRESLPPELRDHALLIDSHITILRDPKLAKSARFYIEDMRINAEWALLKAVKDMEQAFSAIKDDYIRDRIQDVRLMADRVLSKLMGLSTGLKAIEGRVILLAHDLAPSDTAGLEVDKIMAFTTAEGGKTSHTGILARSLQIPAIVGVVGLEDNVQDGQFIIIDALKGRILVEPNEDELARYTDLQNRFESYQKNIHRNCHQPGETIDGYRVKVMANIELFEEVAAVLDHGGEGIGLYRTEYSYMNRKTLPSEDELYEEYRDLAAIMDGRKVVYRTLDLGSDKYMSQYGQTQERNPALGLRSIRFCLRHKEMFKTQLRAILRASVEGNCAMMYPMISGLRELREANKVLFEVKQELKRDGLPHASDIPVGIMVELPSAVMTAELLAREVDFFSIGTNDLIQYSLGIDRTNKDVSYLYQPLHPAVLRSIKLVVDAAHQGGIEVSLCGEVASDPFCIPILLGMQIDSISMNPQAIPGIKRIIRQTTMDECKELLRRILECRTVTRINRLVMDSIFQRFPEELTFYSSLLDVDDFV</sequence>
<evidence type="ECO:0000256" key="7">
    <source>
        <dbReference type="ARBA" id="ARBA00022448"/>
    </source>
</evidence>
<dbReference type="InterPro" id="IPR006318">
    <property type="entry name" value="PTS_EI-like"/>
</dbReference>
<reference evidence="24 25" key="1">
    <citation type="submission" date="2020-03" db="EMBL/GenBank/DDBJ databases">
        <title>Genomic Encyclopedia of Type Strains, Phase IV (KMG-IV): sequencing the most valuable type-strain genomes for metagenomic binning, comparative biology and taxonomic classification.</title>
        <authorList>
            <person name="Goeker M."/>
        </authorList>
    </citation>
    <scope>NUCLEOTIDE SEQUENCE [LARGE SCALE GENOMIC DNA]</scope>
    <source>
        <strain evidence="24 25">DSM 24233</strain>
    </source>
</reference>
<accession>A0A846QVD8</accession>
<evidence type="ECO:0000256" key="11">
    <source>
        <dbReference type="ARBA" id="ARBA00022683"/>
    </source>
</evidence>
<comment type="function">
    <text evidence="16">General (non sugar-specific) component of the phosphoenolpyruvate-dependent sugar phosphotransferase system (sugar PTS). This major carbohydrate active-transport system catalyzes the phosphorylation of incoming sugar substrates concomitantly with their translocation across the cell membrane. Enzyme I transfers the phosphoryl group from phosphoenolpyruvate (PEP) to the phosphoryl carrier protein (HPr).</text>
</comment>
<dbReference type="GO" id="GO:0005737">
    <property type="term" value="C:cytoplasm"/>
    <property type="evidence" value="ECO:0007669"/>
    <property type="project" value="UniProtKB-SubCell"/>
</dbReference>
<evidence type="ECO:0000256" key="12">
    <source>
        <dbReference type="ARBA" id="ARBA00022723"/>
    </source>
</evidence>
<dbReference type="InterPro" id="IPR040442">
    <property type="entry name" value="Pyrv_kinase-like_dom_sf"/>
</dbReference>
<evidence type="ECO:0000313" key="24">
    <source>
        <dbReference type="EMBL" id="NJB68609.1"/>
    </source>
</evidence>
<dbReference type="GO" id="GO:0008965">
    <property type="term" value="F:phosphoenolpyruvate-protein phosphotransferase activity"/>
    <property type="evidence" value="ECO:0007669"/>
    <property type="project" value="UniProtKB-EC"/>
</dbReference>
<dbReference type="NCBIfam" id="TIGR01417">
    <property type="entry name" value="PTS_I_fam"/>
    <property type="match status" value="1"/>
</dbReference>
<comment type="subcellular location">
    <subcellularLocation>
        <location evidence="3 16">Cytoplasm</location>
    </subcellularLocation>
</comment>
<dbReference type="InterPro" id="IPR024692">
    <property type="entry name" value="PTS_EI"/>
</dbReference>
<dbReference type="InterPro" id="IPR036618">
    <property type="entry name" value="PtsI_HPr-bd_sf"/>
</dbReference>
<dbReference type="GO" id="GO:0009401">
    <property type="term" value="P:phosphoenolpyruvate-dependent sugar phosphotransferase system"/>
    <property type="evidence" value="ECO:0007669"/>
    <property type="project" value="UniProtKB-KW"/>
</dbReference>
<name>A0A846QVD8_9BACT</name>
<dbReference type="Pfam" id="PF00391">
    <property type="entry name" value="PEP-utilizers"/>
    <property type="match status" value="1"/>
</dbReference>
<keyword evidence="10 16" id="KW-0808">Transferase</keyword>
<keyword evidence="8 16" id="KW-0963">Cytoplasm</keyword>
<feature type="binding site" evidence="19">
    <location>
        <position position="458"/>
    </location>
    <ligand>
        <name>Mg(2+)</name>
        <dbReference type="ChEBI" id="CHEBI:18420"/>
    </ligand>
</feature>
<evidence type="ECO:0000256" key="18">
    <source>
        <dbReference type="PIRSR" id="PIRSR000732-2"/>
    </source>
</evidence>
<feature type="binding site" evidence="18">
    <location>
        <begin position="457"/>
        <end position="458"/>
    </location>
    <ligand>
        <name>phosphoenolpyruvate</name>
        <dbReference type="ChEBI" id="CHEBI:58702"/>
    </ligand>
</feature>
<evidence type="ECO:0000256" key="1">
    <source>
        <dbReference type="ARBA" id="ARBA00000683"/>
    </source>
</evidence>
<dbReference type="PROSITE" id="PS00742">
    <property type="entry name" value="PEP_ENZYMES_2"/>
    <property type="match status" value="1"/>
</dbReference>
<keyword evidence="25" id="KW-1185">Reference proteome</keyword>
<keyword evidence="9 16" id="KW-0762">Sugar transport</keyword>
<evidence type="ECO:0000256" key="16">
    <source>
        <dbReference type="PIRNR" id="PIRNR000732"/>
    </source>
</evidence>
<comment type="caution">
    <text evidence="24">The sequence shown here is derived from an EMBL/GenBank/DDBJ whole genome shotgun (WGS) entry which is preliminary data.</text>
</comment>
<feature type="coiled-coil region" evidence="20">
    <location>
        <begin position="38"/>
        <end position="65"/>
    </location>
</feature>
<keyword evidence="12 16" id="KW-0479">Metal-binding</keyword>
<keyword evidence="11 16" id="KW-0598">Phosphotransferase system</keyword>
<feature type="binding site" evidence="19">
    <location>
        <position position="434"/>
    </location>
    <ligand>
        <name>Mg(2+)</name>
        <dbReference type="ChEBI" id="CHEBI:18420"/>
    </ligand>
</feature>